<sequence length="108" mass="11949">MSELSQWGLFLLIGAGTFAIRLSFIQFYGSLRIPPLLRRALLYVPASVLAALVLPAVVYPDRHGTFDWSNPQIPAALLAALVAWRTRSTLLTLGVGMGTLWALNYWFS</sequence>
<evidence type="ECO:0000313" key="3">
    <source>
        <dbReference type="Proteomes" id="UP000250299"/>
    </source>
</evidence>
<feature type="transmembrane region" description="Helical" evidence="1">
    <location>
        <begin position="88"/>
        <end position="107"/>
    </location>
</feature>
<organism evidence="2 3">
    <name type="scientific">Pseudomonas putida</name>
    <name type="common">Arthrobacter siderocapsulatus</name>
    <dbReference type="NCBI Taxonomy" id="303"/>
    <lineage>
        <taxon>Bacteria</taxon>
        <taxon>Pseudomonadati</taxon>
        <taxon>Pseudomonadota</taxon>
        <taxon>Gammaproteobacteria</taxon>
        <taxon>Pseudomonadales</taxon>
        <taxon>Pseudomonadaceae</taxon>
        <taxon>Pseudomonas</taxon>
    </lineage>
</organism>
<name>A0A2Z4RER9_PSEPU</name>
<accession>A0A2Z4RER9</accession>
<evidence type="ECO:0000313" key="2">
    <source>
        <dbReference type="EMBL" id="AWY39621.1"/>
    </source>
</evidence>
<proteinExistence type="predicted"/>
<dbReference type="RefSeq" id="WP_110963393.1">
    <property type="nucleotide sequence ID" value="NZ_CP029693.1"/>
</dbReference>
<dbReference type="Pfam" id="PF05437">
    <property type="entry name" value="AzlD"/>
    <property type="match status" value="1"/>
</dbReference>
<keyword evidence="1" id="KW-1133">Transmembrane helix</keyword>
<evidence type="ECO:0000256" key="1">
    <source>
        <dbReference type="SAM" id="Phobius"/>
    </source>
</evidence>
<reference evidence="2 3" key="1">
    <citation type="submission" date="2018-05" db="EMBL/GenBank/DDBJ databases">
        <title>Whole genome sequence of Pseudomonas putida JBC17.</title>
        <authorList>
            <person name="Lee Y.H."/>
            <person name="David K."/>
        </authorList>
    </citation>
    <scope>NUCLEOTIDE SEQUENCE [LARGE SCALE GENOMIC DNA]</scope>
    <source>
        <strain evidence="2 3">JBC17</strain>
    </source>
</reference>
<protein>
    <submittedName>
        <fullName evidence="2">AzlD domain-containing protein</fullName>
    </submittedName>
</protein>
<dbReference type="InterPro" id="IPR008407">
    <property type="entry name" value="Brnchd-chn_aa_trnsp_AzlD"/>
</dbReference>
<dbReference type="OrthoDB" id="6119856at2"/>
<dbReference type="EMBL" id="CP029693">
    <property type="protein sequence ID" value="AWY39621.1"/>
    <property type="molecule type" value="Genomic_DNA"/>
</dbReference>
<dbReference type="AlphaFoldDB" id="A0A2Z4RER9"/>
<dbReference type="Proteomes" id="UP000250299">
    <property type="component" value="Chromosome"/>
</dbReference>
<keyword evidence="1" id="KW-0812">Transmembrane</keyword>
<keyword evidence="1" id="KW-0472">Membrane</keyword>
<feature type="transmembrane region" description="Helical" evidence="1">
    <location>
        <begin position="40"/>
        <end position="59"/>
    </location>
</feature>
<feature type="transmembrane region" description="Helical" evidence="1">
    <location>
        <begin position="6"/>
        <end position="28"/>
    </location>
</feature>
<gene>
    <name evidence="2" type="ORF">DKY63_06770</name>
</gene>